<proteinExistence type="predicted"/>
<sequence>MTIVRSLVLFALAALAEIGGAWLIWQGIREQRSLAWVGAGEAVEIVNIGSTAISIAGWTVRDGTAVRHTFAAGTRLPGC</sequence>
<keyword evidence="2" id="KW-1185">Reference proteome</keyword>
<name>A0ABT9QA65_9ACTN</name>
<gene>
    <name evidence="1" type="ORF">J2853_002825</name>
</gene>
<dbReference type="SUPFAM" id="SSF74853">
    <property type="entry name" value="Lamin A/C globular tail domain"/>
    <property type="match status" value="1"/>
</dbReference>
<organism evidence="1 2">
    <name type="scientific">Streptosporangium lutulentum</name>
    <dbReference type="NCBI Taxonomy" id="1461250"/>
    <lineage>
        <taxon>Bacteria</taxon>
        <taxon>Bacillati</taxon>
        <taxon>Actinomycetota</taxon>
        <taxon>Actinomycetes</taxon>
        <taxon>Streptosporangiales</taxon>
        <taxon>Streptosporangiaceae</taxon>
        <taxon>Streptosporangium</taxon>
    </lineage>
</organism>
<dbReference type="Pfam" id="PF02694">
    <property type="entry name" value="UPF0060"/>
    <property type="match status" value="1"/>
</dbReference>
<dbReference type="Proteomes" id="UP001225356">
    <property type="component" value="Unassembled WGS sequence"/>
</dbReference>
<comment type="caution">
    <text evidence="1">The sequence shown here is derived from an EMBL/GenBank/DDBJ whole genome shotgun (WGS) entry which is preliminary data.</text>
</comment>
<dbReference type="InterPro" id="IPR036415">
    <property type="entry name" value="Lamin_tail_dom_sf"/>
</dbReference>
<accession>A0ABT9QA65</accession>
<protein>
    <submittedName>
        <fullName evidence="1">Drug/metabolite transporter superfamily protein YnfA</fullName>
    </submittedName>
</protein>
<dbReference type="InterPro" id="IPR003844">
    <property type="entry name" value="UPF0060"/>
</dbReference>
<reference evidence="1 2" key="1">
    <citation type="submission" date="2023-07" db="EMBL/GenBank/DDBJ databases">
        <title>Sequencing the genomes of 1000 actinobacteria strains.</title>
        <authorList>
            <person name="Klenk H.-P."/>
        </authorList>
    </citation>
    <scope>NUCLEOTIDE SEQUENCE [LARGE SCALE GENOMIC DNA]</scope>
    <source>
        <strain evidence="1 2">DSM 46740</strain>
    </source>
</reference>
<dbReference type="EMBL" id="JAUSQU010000001">
    <property type="protein sequence ID" value="MDP9843614.1"/>
    <property type="molecule type" value="Genomic_DNA"/>
</dbReference>
<evidence type="ECO:0000313" key="1">
    <source>
        <dbReference type="EMBL" id="MDP9843614.1"/>
    </source>
</evidence>
<evidence type="ECO:0000313" key="2">
    <source>
        <dbReference type="Proteomes" id="UP001225356"/>
    </source>
</evidence>